<evidence type="ECO:0000256" key="2">
    <source>
        <dbReference type="SAM" id="SignalP"/>
    </source>
</evidence>
<evidence type="ECO:0000313" key="3">
    <source>
        <dbReference type="EMBL" id="HIX53613.1"/>
    </source>
</evidence>
<evidence type="ECO:0008006" key="5">
    <source>
        <dbReference type="Google" id="ProtNLM"/>
    </source>
</evidence>
<comment type="caution">
    <text evidence="3">The sequence shown here is derived from an EMBL/GenBank/DDBJ whole genome shotgun (WGS) entry which is preliminary data.</text>
</comment>
<gene>
    <name evidence="3" type="ORF">H9853_01200</name>
</gene>
<dbReference type="Proteomes" id="UP000824156">
    <property type="component" value="Unassembled WGS sequence"/>
</dbReference>
<feature type="chain" id="PRO_5039260609" description="Fibronectin type-III domain-containing protein" evidence="2">
    <location>
        <begin position="22"/>
        <end position="146"/>
    </location>
</feature>
<dbReference type="Gene3D" id="2.60.40.10">
    <property type="entry name" value="Immunoglobulins"/>
    <property type="match status" value="1"/>
</dbReference>
<dbReference type="InterPro" id="IPR013783">
    <property type="entry name" value="Ig-like_fold"/>
</dbReference>
<keyword evidence="1" id="KW-0812">Transmembrane</keyword>
<protein>
    <recommendedName>
        <fullName evidence="5">Fibronectin type-III domain-containing protein</fullName>
    </recommendedName>
</protein>
<reference evidence="3" key="1">
    <citation type="journal article" date="2021" name="PeerJ">
        <title>Extensive microbial diversity within the chicken gut microbiome revealed by metagenomics and culture.</title>
        <authorList>
            <person name="Gilroy R."/>
            <person name="Ravi A."/>
            <person name="Getino M."/>
            <person name="Pursley I."/>
            <person name="Horton D.L."/>
            <person name="Alikhan N.F."/>
            <person name="Baker D."/>
            <person name="Gharbi K."/>
            <person name="Hall N."/>
            <person name="Watson M."/>
            <person name="Adriaenssens E.M."/>
            <person name="Foster-Nyarko E."/>
            <person name="Jarju S."/>
            <person name="Secka A."/>
            <person name="Antonio M."/>
            <person name="Oren A."/>
            <person name="Chaudhuri R.R."/>
            <person name="La Ragione R."/>
            <person name="Hildebrand F."/>
            <person name="Pallen M.J."/>
        </authorList>
    </citation>
    <scope>NUCLEOTIDE SEQUENCE</scope>
    <source>
        <strain evidence="3">1719</strain>
    </source>
</reference>
<accession>A0A9D1W700</accession>
<name>A0A9D1W700_9SPHI</name>
<evidence type="ECO:0000256" key="1">
    <source>
        <dbReference type="SAM" id="Phobius"/>
    </source>
</evidence>
<keyword evidence="2" id="KW-0732">Signal</keyword>
<keyword evidence="1" id="KW-1133">Transmembrane helix</keyword>
<dbReference type="EMBL" id="DXEZ01000034">
    <property type="protein sequence ID" value="HIX53613.1"/>
    <property type="molecule type" value="Genomic_DNA"/>
</dbReference>
<proteinExistence type="predicted"/>
<reference evidence="3" key="2">
    <citation type="submission" date="2021-04" db="EMBL/GenBank/DDBJ databases">
        <authorList>
            <person name="Gilroy R."/>
        </authorList>
    </citation>
    <scope>NUCLEOTIDE SEQUENCE</scope>
    <source>
        <strain evidence="3">1719</strain>
    </source>
</reference>
<organism evidence="3 4">
    <name type="scientific">Candidatus Sphingobacterium stercoripullorum</name>
    <dbReference type="NCBI Taxonomy" id="2838759"/>
    <lineage>
        <taxon>Bacteria</taxon>
        <taxon>Pseudomonadati</taxon>
        <taxon>Bacteroidota</taxon>
        <taxon>Sphingobacteriia</taxon>
        <taxon>Sphingobacteriales</taxon>
        <taxon>Sphingobacteriaceae</taxon>
        <taxon>Sphingobacterium</taxon>
    </lineage>
</organism>
<feature type="signal peptide" evidence="2">
    <location>
        <begin position="1"/>
        <end position="21"/>
    </location>
</feature>
<sequence>MCRSLFLIAIFLSLIPLKNKAQDVDVTLQIVEKVAKQGIVKLRWTTDSENPDATFELYQSETEDFSNANLIYKGKERTTFISGLNDGTYLYKIRMDQSYWSNQESIEIKHHNLTLALFLLCLGFIVFACTMVVVIQGHRKTKSDQF</sequence>
<keyword evidence="1" id="KW-0472">Membrane</keyword>
<feature type="transmembrane region" description="Helical" evidence="1">
    <location>
        <begin position="113"/>
        <end position="135"/>
    </location>
</feature>
<dbReference type="AlphaFoldDB" id="A0A9D1W700"/>
<evidence type="ECO:0000313" key="4">
    <source>
        <dbReference type="Proteomes" id="UP000824156"/>
    </source>
</evidence>